<evidence type="ECO:0000313" key="2">
    <source>
        <dbReference type="Proteomes" id="UP001220022"/>
    </source>
</evidence>
<name>A0ABT5Z4V1_9ACTN</name>
<sequence>MRKRATILLMALIVSAVGIYGIYYVSPYGQHDRQAAAYERTFRARMMSVGDVRITSGDHQVSGNRWGEGGECSLLATLEVNTPLGAQTFEDRLKTALTPYTDEYVHEQVTRLSDRDGNRVFRVEAGTLVDGGSLDLRCG</sequence>
<dbReference type="EMBL" id="JARHTQ010000016">
    <property type="protein sequence ID" value="MDF2258601.1"/>
    <property type="molecule type" value="Genomic_DNA"/>
</dbReference>
<reference evidence="1 2" key="1">
    <citation type="submission" date="2023-03" db="EMBL/GenBank/DDBJ databases">
        <title>Draft genome sequence of type strain Streptomyces ferralitis JCM 14344.</title>
        <authorList>
            <person name="Klaysubun C."/>
            <person name="Duangmal K."/>
        </authorList>
    </citation>
    <scope>NUCLEOTIDE SEQUENCE [LARGE SCALE GENOMIC DNA]</scope>
    <source>
        <strain evidence="1 2">JCM 14344</strain>
    </source>
</reference>
<evidence type="ECO:0000313" key="1">
    <source>
        <dbReference type="EMBL" id="MDF2258601.1"/>
    </source>
</evidence>
<protein>
    <submittedName>
        <fullName evidence="1">Uncharacterized protein</fullName>
    </submittedName>
</protein>
<gene>
    <name evidence="1" type="ORF">P2L57_23610</name>
</gene>
<dbReference type="RefSeq" id="WP_275817768.1">
    <property type="nucleotide sequence ID" value="NZ_BAAANM010000006.1"/>
</dbReference>
<proteinExistence type="predicted"/>
<keyword evidence="2" id="KW-1185">Reference proteome</keyword>
<comment type="caution">
    <text evidence="1">The sequence shown here is derived from an EMBL/GenBank/DDBJ whole genome shotgun (WGS) entry which is preliminary data.</text>
</comment>
<accession>A0ABT5Z4V1</accession>
<dbReference type="Proteomes" id="UP001220022">
    <property type="component" value="Unassembled WGS sequence"/>
</dbReference>
<organism evidence="1 2">
    <name type="scientific">Streptantibioticus ferralitis</name>
    <dbReference type="NCBI Taxonomy" id="236510"/>
    <lineage>
        <taxon>Bacteria</taxon>
        <taxon>Bacillati</taxon>
        <taxon>Actinomycetota</taxon>
        <taxon>Actinomycetes</taxon>
        <taxon>Kitasatosporales</taxon>
        <taxon>Streptomycetaceae</taxon>
        <taxon>Streptantibioticus</taxon>
    </lineage>
</organism>